<protein>
    <submittedName>
        <fullName evidence="1">Uncharacterized protein</fullName>
    </submittedName>
</protein>
<keyword evidence="2" id="KW-1185">Reference proteome</keyword>
<evidence type="ECO:0000313" key="2">
    <source>
        <dbReference type="Proteomes" id="UP000295431"/>
    </source>
</evidence>
<dbReference type="Proteomes" id="UP000295431">
    <property type="component" value="Unassembled WGS sequence"/>
</dbReference>
<evidence type="ECO:0000313" key="1">
    <source>
        <dbReference type="EMBL" id="TDC17241.1"/>
    </source>
</evidence>
<sequence length="174" mass="18823">MGMAKNAYVIALTDEFLKTRPGVLCYWPTDLDSPVAGTWSITAPLAPFSADDEYEPATFRPGTAGPEVVSTEISLDFIQLPATEPSGLGGLTFTFPESPEDGYIDGSVYLIAAHCPVYVRRIDFGRLVRDQLAATLHVYFDFAAAGGIGIHNRSAVLDTALHFEVGRPMRPGTR</sequence>
<proteinExistence type="predicted"/>
<dbReference type="OrthoDB" id="5997643at2"/>
<organism evidence="1 2">
    <name type="scientific">Actinomadura bangladeshensis</name>
    <dbReference type="NCBI Taxonomy" id="453573"/>
    <lineage>
        <taxon>Bacteria</taxon>
        <taxon>Bacillati</taxon>
        <taxon>Actinomycetota</taxon>
        <taxon>Actinomycetes</taxon>
        <taxon>Streptosporangiales</taxon>
        <taxon>Thermomonosporaceae</taxon>
        <taxon>Actinomadura</taxon>
    </lineage>
</organism>
<dbReference type="EMBL" id="SMJW01000036">
    <property type="protein sequence ID" value="TDC17241.1"/>
    <property type="molecule type" value="Genomic_DNA"/>
</dbReference>
<comment type="caution">
    <text evidence="1">The sequence shown here is derived from an EMBL/GenBank/DDBJ whole genome shotgun (WGS) entry which is preliminary data.</text>
</comment>
<accession>A0A4R4P4B8</accession>
<dbReference type="AlphaFoldDB" id="A0A4R4P4B8"/>
<gene>
    <name evidence="1" type="ORF">E1284_09820</name>
</gene>
<dbReference type="RefSeq" id="WP_131938711.1">
    <property type="nucleotide sequence ID" value="NZ_BAAAMX010000049.1"/>
</dbReference>
<name>A0A4R4P4B8_9ACTN</name>
<reference evidence="1 2" key="1">
    <citation type="submission" date="2019-03" db="EMBL/GenBank/DDBJ databases">
        <title>Draft genome sequences of novel Actinobacteria.</title>
        <authorList>
            <person name="Sahin N."/>
            <person name="Ay H."/>
            <person name="Saygin H."/>
        </authorList>
    </citation>
    <scope>NUCLEOTIDE SEQUENCE [LARGE SCALE GENOMIC DNA]</scope>
    <source>
        <strain evidence="1 2">DSM 45347</strain>
    </source>
</reference>